<dbReference type="InterPro" id="IPR050173">
    <property type="entry name" value="ABC_transporter_C-like"/>
</dbReference>
<dbReference type="PROSITE" id="PS00211">
    <property type="entry name" value="ABC_TRANSPORTER_1"/>
    <property type="match status" value="2"/>
</dbReference>
<keyword evidence="3 9" id="KW-0812">Transmembrane</keyword>
<dbReference type="CDD" id="cd03244">
    <property type="entry name" value="ABCC_MRP_domain2"/>
    <property type="match status" value="1"/>
</dbReference>
<feature type="transmembrane region" description="Helical" evidence="9">
    <location>
        <begin position="86"/>
        <end position="115"/>
    </location>
</feature>
<dbReference type="AlphaFoldDB" id="A0A9N9TSP4"/>
<evidence type="ECO:0000313" key="13">
    <source>
        <dbReference type="Proteomes" id="UP001153712"/>
    </source>
</evidence>
<name>A0A9N9TSP4_PHYSR</name>
<dbReference type="EMBL" id="OU900097">
    <property type="protein sequence ID" value="CAG9861545.1"/>
    <property type="molecule type" value="Genomic_DNA"/>
</dbReference>
<dbReference type="PROSITE" id="PS50929">
    <property type="entry name" value="ABC_TM1F"/>
    <property type="match status" value="2"/>
</dbReference>
<evidence type="ECO:0000259" key="11">
    <source>
        <dbReference type="PROSITE" id="PS50929"/>
    </source>
</evidence>
<dbReference type="PANTHER" id="PTHR24223">
    <property type="entry name" value="ATP-BINDING CASSETTE SUB-FAMILY C"/>
    <property type="match status" value="1"/>
</dbReference>
<evidence type="ECO:0000256" key="3">
    <source>
        <dbReference type="ARBA" id="ARBA00022692"/>
    </source>
</evidence>
<dbReference type="InterPro" id="IPR011527">
    <property type="entry name" value="ABC1_TM_dom"/>
</dbReference>
<feature type="transmembrane region" description="Helical" evidence="9">
    <location>
        <begin position="202"/>
        <end position="223"/>
    </location>
</feature>
<keyword evidence="4" id="KW-0677">Repeat</keyword>
<dbReference type="GO" id="GO:0005524">
    <property type="term" value="F:ATP binding"/>
    <property type="evidence" value="ECO:0007669"/>
    <property type="project" value="UniProtKB-KW"/>
</dbReference>
<organism evidence="12 13">
    <name type="scientific">Phyllotreta striolata</name>
    <name type="common">Striped flea beetle</name>
    <name type="synonym">Crioceris striolata</name>
    <dbReference type="NCBI Taxonomy" id="444603"/>
    <lineage>
        <taxon>Eukaryota</taxon>
        <taxon>Metazoa</taxon>
        <taxon>Ecdysozoa</taxon>
        <taxon>Arthropoda</taxon>
        <taxon>Hexapoda</taxon>
        <taxon>Insecta</taxon>
        <taxon>Pterygota</taxon>
        <taxon>Neoptera</taxon>
        <taxon>Endopterygota</taxon>
        <taxon>Coleoptera</taxon>
        <taxon>Polyphaga</taxon>
        <taxon>Cucujiformia</taxon>
        <taxon>Chrysomeloidea</taxon>
        <taxon>Chrysomelidae</taxon>
        <taxon>Galerucinae</taxon>
        <taxon>Alticini</taxon>
        <taxon>Phyllotreta</taxon>
    </lineage>
</organism>
<dbReference type="Pfam" id="PF00005">
    <property type="entry name" value="ABC_tran"/>
    <property type="match status" value="2"/>
</dbReference>
<dbReference type="PANTHER" id="PTHR24223:SF448">
    <property type="entry name" value="FI20146P1-RELATED"/>
    <property type="match status" value="1"/>
</dbReference>
<feature type="domain" description="ABC transmembrane type-1" evidence="11">
    <location>
        <begin position="97"/>
        <end position="351"/>
    </location>
</feature>
<keyword evidence="8 9" id="KW-0472">Membrane</keyword>
<evidence type="ECO:0000259" key="10">
    <source>
        <dbReference type="PROSITE" id="PS50893"/>
    </source>
</evidence>
<keyword evidence="5" id="KW-0547">Nucleotide-binding</keyword>
<keyword evidence="7 9" id="KW-1133">Transmembrane helix</keyword>
<dbReference type="InterPro" id="IPR003593">
    <property type="entry name" value="AAA+_ATPase"/>
</dbReference>
<evidence type="ECO:0000256" key="6">
    <source>
        <dbReference type="ARBA" id="ARBA00022840"/>
    </source>
</evidence>
<keyword evidence="2" id="KW-0813">Transport</keyword>
<dbReference type="Gene3D" id="3.40.50.300">
    <property type="entry name" value="P-loop containing nucleotide triphosphate hydrolases"/>
    <property type="match status" value="2"/>
</dbReference>
<comment type="subcellular location">
    <subcellularLocation>
        <location evidence="1">Membrane</location>
        <topology evidence="1">Multi-pass membrane protein</topology>
    </subcellularLocation>
</comment>
<evidence type="ECO:0000256" key="7">
    <source>
        <dbReference type="ARBA" id="ARBA00022989"/>
    </source>
</evidence>
<dbReference type="SUPFAM" id="SSF52540">
    <property type="entry name" value="P-loop containing nucleoside triphosphate hydrolases"/>
    <property type="match status" value="2"/>
</dbReference>
<keyword evidence="13" id="KW-1185">Reference proteome</keyword>
<protein>
    <recommendedName>
        <fullName evidence="14">Multidrug resistance-associated protein lethal(2)03659</fullName>
    </recommendedName>
</protein>
<evidence type="ECO:0000256" key="5">
    <source>
        <dbReference type="ARBA" id="ARBA00022741"/>
    </source>
</evidence>
<evidence type="ECO:0008006" key="14">
    <source>
        <dbReference type="Google" id="ProtNLM"/>
    </source>
</evidence>
<feature type="transmembrane region" description="Helical" evidence="9">
    <location>
        <begin position="303"/>
        <end position="334"/>
    </location>
</feature>
<feature type="transmembrane region" description="Helical" evidence="9">
    <location>
        <begin position="354"/>
        <end position="374"/>
    </location>
</feature>
<evidence type="ECO:0000313" key="12">
    <source>
        <dbReference type="EMBL" id="CAG9861545.1"/>
    </source>
</evidence>
<dbReference type="CDD" id="cd03250">
    <property type="entry name" value="ABCC_MRP_domain1"/>
    <property type="match status" value="1"/>
</dbReference>
<evidence type="ECO:0000256" key="4">
    <source>
        <dbReference type="ARBA" id="ARBA00022737"/>
    </source>
</evidence>
<dbReference type="FunFam" id="3.40.50.300:FF:000163">
    <property type="entry name" value="Multidrug resistance-associated protein member 4"/>
    <property type="match status" value="1"/>
</dbReference>
<dbReference type="FunFam" id="1.20.1560.10:FF:000014">
    <property type="entry name" value="Multidrug resistance-associated protein member 4"/>
    <property type="match status" value="1"/>
</dbReference>
<dbReference type="GO" id="GO:0016887">
    <property type="term" value="F:ATP hydrolysis activity"/>
    <property type="evidence" value="ECO:0007669"/>
    <property type="project" value="InterPro"/>
</dbReference>
<feature type="transmembrane region" description="Helical" evidence="9">
    <location>
        <begin position="127"/>
        <end position="144"/>
    </location>
</feature>
<dbReference type="InterPro" id="IPR036640">
    <property type="entry name" value="ABC1_TM_sf"/>
</dbReference>
<dbReference type="OrthoDB" id="6500128at2759"/>
<feature type="transmembrane region" description="Helical" evidence="9">
    <location>
        <begin position="831"/>
        <end position="851"/>
    </location>
</feature>
<sequence length="1280" mass="146097">MEKEFFASNPAENANFISQLFFLYMFPIFKRAYKYELTEDDLFKPLDQHKSQRLGTQLEKMWYQEFRKHKKSALHRSLFKMFGVKLTIYSVVMLVDQIMLIIVIPMCIFRIVSYFEMGQTLVSKTEAYIYSAALVACIVTDSVMSHPTYMGLQHTAMKFRVACTSFLYRKMLKFSRRALMETTVGQLVNLLSNDVSKFDESFMLAPFVIVGPLQVAVGTYLLYREIGFGAFYGVGFLVSFVPFQILLAHKTSIIRLNTAIKTDERVRLMNEMLSGIQVIKFYCWEKPFSRFIKEARRAEVKQILYHSYVIGLIYSFEIFLSRTSVFLSILGYVLLGNYVRADKVFAITSIFDCLRPIITMLFSLSVSAVAQVHISMLRIQSVLAFEERQDIERSSIGKPGIRFENVYARWVEDTIEDTLINVNFDVSSSRFFAIIGPVGGGKSSIFNVILKELPTQSGNVEVAGTISYSSQEPWLFSSTVRDNILFGEKYNALRYKRVLYVCALKRDLDLLPFGDRTQVGERGRALSGGQRARVSLARCIYKVADIYLLDDPLSAVDATVGKHIYVECIRTFLSDAICVLITHQLQFLKDADRIMIIDDGEVQMIGSYEDIRNTDSDFTKTMQNFIDEEEKEIKKLSKLSSFLTPLDEILSDESLDKEEFESGSISMNTYWTYFKAGGNCLSVVIMFVLFVGNQLAANGGEYYLTYWVNMEQDYAAQIGANQSNVQEINRNKIIVHYTLITIGMIMFSVIKSIYFMTYLTIASRNLHDRMYSRIQCATMRFFDVNPSGRILNRFSKDLGKIDEYIPSVILDVFEISLQLLGLIILSSIIEPYLLIVDGLLLFVFYFIRIVYVETSRNFKRIEAITQSPMYSHMTATMTGLTTIRAFSAQRMLIAQFDKLQDIHSSAWFLYMASGTCFAQWIDFICQVFIACAIFTILSVSHKLHGGDIGLIITQYLCLMSNFQWGVRQWTEMDNNMTSVERILEYTKIETEPAREKIRTALGDWPEDGRIEFRNVSMRYDPSENYVIRNLSFKVRPGEKVGIVGRTGAGKSSTIAALFQLYPLEGSIFIDNVDTTKMPLHVVRSKISIIPQSPFLFTGTMRENLDPLCEYPDDVLWTALEDVDMSEELEELPGGLSSMVSEDGNNFSVGQRQLVCLARALIRKNTILVLDEATANIDPHTDALIQTTIQEKFSHCTILCIAHRLRTVMDADKILVMDEGTVAEYDHPYILLQKKDGILRELVDATGAATAKYLETIAKESMGNTVREMLLNRIFPDENNI</sequence>
<evidence type="ECO:0000256" key="1">
    <source>
        <dbReference type="ARBA" id="ARBA00004141"/>
    </source>
</evidence>
<feature type="domain" description="ABC transporter" evidence="10">
    <location>
        <begin position="1010"/>
        <end position="1243"/>
    </location>
</feature>
<feature type="domain" description="ABC transmembrane type-1" evidence="11">
    <location>
        <begin position="733"/>
        <end position="974"/>
    </location>
</feature>
<dbReference type="SUPFAM" id="SSF90123">
    <property type="entry name" value="ABC transporter transmembrane region"/>
    <property type="match status" value="2"/>
</dbReference>
<keyword evidence="6" id="KW-0067">ATP-binding</keyword>
<dbReference type="FunFam" id="3.40.50.300:FF:000973">
    <property type="entry name" value="Multidrug resistance-associated protein 4"/>
    <property type="match status" value="1"/>
</dbReference>
<reference evidence="12" key="1">
    <citation type="submission" date="2022-01" db="EMBL/GenBank/DDBJ databases">
        <authorList>
            <person name="King R."/>
        </authorList>
    </citation>
    <scope>NUCLEOTIDE SEQUENCE</scope>
</reference>
<accession>A0A9N9TSP4</accession>
<dbReference type="InterPro" id="IPR027417">
    <property type="entry name" value="P-loop_NTPase"/>
</dbReference>
<feature type="transmembrane region" description="Helical" evidence="9">
    <location>
        <begin position="229"/>
        <end position="248"/>
    </location>
</feature>
<dbReference type="GO" id="GO:0140359">
    <property type="term" value="F:ABC-type transporter activity"/>
    <property type="evidence" value="ECO:0007669"/>
    <property type="project" value="InterPro"/>
</dbReference>
<dbReference type="GO" id="GO:0016020">
    <property type="term" value="C:membrane"/>
    <property type="evidence" value="ECO:0007669"/>
    <property type="project" value="UniProtKB-SubCell"/>
</dbReference>
<feature type="transmembrane region" description="Helical" evidence="9">
    <location>
        <begin position="676"/>
        <end position="697"/>
    </location>
</feature>
<dbReference type="Gene3D" id="1.20.1560.10">
    <property type="entry name" value="ABC transporter type 1, transmembrane domain"/>
    <property type="match status" value="2"/>
</dbReference>
<dbReference type="InterPro" id="IPR003439">
    <property type="entry name" value="ABC_transporter-like_ATP-bd"/>
</dbReference>
<dbReference type="FunFam" id="1.20.1560.10:FF:000026">
    <property type="entry name" value="Multidrug resistance-associated protein lethal(2)03659"/>
    <property type="match status" value="1"/>
</dbReference>
<dbReference type="PROSITE" id="PS50893">
    <property type="entry name" value="ABC_TRANSPORTER_2"/>
    <property type="match status" value="2"/>
</dbReference>
<evidence type="ECO:0000256" key="8">
    <source>
        <dbReference type="ARBA" id="ARBA00023136"/>
    </source>
</evidence>
<dbReference type="Pfam" id="PF00664">
    <property type="entry name" value="ABC_membrane"/>
    <property type="match status" value="2"/>
</dbReference>
<dbReference type="InterPro" id="IPR017871">
    <property type="entry name" value="ABC_transporter-like_CS"/>
</dbReference>
<feature type="transmembrane region" description="Helical" evidence="9">
    <location>
        <begin position="734"/>
        <end position="761"/>
    </location>
</feature>
<feature type="transmembrane region" description="Helical" evidence="9">
    <location>
        <begin position="907"/>
        <end position="936"/>
    </location>
</feature>
<dbReference type="Proteomes" id="UP001153712">
    <property type="component" value="Chromosome 4"/>
</dbReference>
<proteinExistence type="predicted"/>
<feature type="domain" description="ABC transporter" evidence="10">
    <location>
        <begin position="401"/>
        <end position="624"/>
    </location>
</feature>
<evidence type="ECO:0000256" key="9">
    <source>
        <dbReference type="SAM" id="Phobius"/>
    </source>
</evidence>
<gene>
    <name evidence="12" type="ORF">PHYEVI_LOCUS7880</name>
</gene>
<dbReference type="SMART" id="SM00382">
    <property type="entry name" value="AAA"/>
    <property type="match status" value="2"/>
</dbReference>
<evidence type="ECO:0000256" key="2">
    <source>
        <dbReference type="ARBA" id="ARBA00022448"/>
    </source>
</evidence>